<proteinExistence type="predicted"/>
<dbReference type="EMBL" id="RXHU01000023">
    <property type="protein sequence ID" value="RTE10043.1"/>
    <property type="molecule type" value="Genomic_DNA"/>
</dbReference>
<dbReference type="AlphaFoldDB" id="A0A430JG72"/>
<evidence type="ECO:0000313" key="2">
    <source>
        <dbReference type="EMBL" id="RTE10043.1"/>
    </source>
</evidence>
<dbReference type="Gene3D" id="3.40.570.10">
    <property type="entry name" value="Extracellular Endonuclease, subunit A"/>
    <property type="match status" value="1"/>
</dbReference>
<reference evidence="2 3" key="1">
    <citation type="submission" date="2018-12" db="EMBL/GenBank/DDBJ databases">
        <title>Bacillus ochoae sp. nov., Paenibacillus whitsoniae sp. nov., Paenibacillus spiritus sp. nov. Isolated from the Mars Exploration Rover during spacecraft assembly.</title>
        <authorList>
            <person name="Seuylemezian A."/>
            <person name="Vaishampayan P."/>
        </authorList>
    </citation>
    <scope>NUCLEOTIDE SEQUENCE [LARGE SCALE GENOMIC DNA]</scope>
    <source>
        <strain evidence="2 3">MER 54</strain>
    </source>
</reference>
<evidence type="ECO:0000313" key="3">
    <source>
        <dbReference type="Proteomes" id="UP000276128"/>
    </source>
</evidence>
<keyword evidence="3" id="KW-1185">Reference proteome</keyword>
<feature type="compositionally biased region" description="Basic and acidic residues" evidence="1">
    <location>
        <begin position="1"/>
        <end position="22"/>
    </location>
</feature>
<comment type="caution">
    <text evidence="2">The sequence shown here is derived from an EMBL/GenBank/DDBJ whole genome shotgun (WGS) entry which is preliminary data.</text>
</comment>
<feature type="region of interest" description="Disordered" evidence="1">
    <location>
        <begin position="1"/>
        <end position="35"/>
    </location>
</feature>
<dbReference type="Proteomes" id="UP000276128">
    <property type="component" value="Unassembled WGS sequence"/>
</dbReference>
<name>A0A430JG72_9BACL</name>
<evidence type="ECO:0008006" key="4">
    <source>
        <dbReference type="Google" id="ProtNLM"/>
    </source>
</evidence>
<protein>
    <recommendedName>
        <fullName evidence="4">DNA/RNA non-specific endonuclease</fullName>
    </recommendedName>
</protein>
<gene>
    <name evidence="2" type="ORF">EJQ19_09190</name>
</gene>
<dbReference type="InterPro" id="IPR044929">
    <property type="entry name" value="DNA/RNA_non-sp_Endonuclease_sf"/>
</dbReference>
<feature type="region of interest" description="Disordered" evidence="1">
    <location>
        <begin position="133"/>
        <end position="154"/>
    </location>
</feature>
<accession>A0A430JG72</accession>
<dbReference type="RefSeq" id="WP_126140914.1">
    <property type="nucleotide sequence ID" value="NZ_RXHU01000023.1"/>
</dbReference>
<evidence type="ECO:0000256" key="1">
    <source>
        <dbReference type="SAM" id="MobiDB-lite"/>
    </source>
</evidence>
<dbReference type="OrthoDB" id="9783680at2"/>
<organism evidence="2 3">
    <name type="scientific">Paenibacillus whitsoniae</name>
    <dbReference type="NCBI Taxonomy" id="2496558"/>
    <lineage>
        <taxon>Bacteria</taxon>
        <taxon>Bacillati</taxon>
        <taxon>Bacillota</taxon>
        <taxon>Bacilli</taxon>
        <taxon>Bacillales</taxon>
        <taxon>Paenibacillaceae</taxon>
        <taxon>Paenibacillus</taxon>
    </lineage>
</organism>
<sequence length="671" mass="75861">MIGHAESSRKLTGRKQEEECKSGESLTSPFAERSGRTLSAQSGMYLQRTIGNRAVGQLLQANKPVIQRDLVKYDEILPPETHRRWMPLKTEIDGDNEAFGHEAKVEGAGGKWQTKVEWDAADHDDGVKMVADPLGPDHPLGSTPGAKGKWADKRKKMERNSGKMDYVAGHLLNENLGGPGNDVRNLAAIPQVANKKHSDEVEEKIKDIVNNQHGWVRYEVKTKQAQDASSRNLWYTSAFECDWYQLDPKTKGKVPGTHGHVDIDIPPPSYFKSGNDSLQNAPDKSGKGVDRWDRDHAAAWSKVARKEVVLTNTDDLSSAAAVMKPIQAVLDKMGISDTILDVPQDQLSKSLVSIMKSASVSDNEKKANEVIKTESAILKDLNTKNQLADYVIAKDLDWALENAPKERHLRLLGIFAEAQKLFELIHQAPAAANLLSDVNESLKKEHQQRQAVEETARHLLKLVIIAREERDRALQSSIGFANNERSAFGLEPLPTDQPYGKSMEQLQSTEMFNHTDFDYYENMPMTPYRQEVMEEEMRSETEYKDFKTRGKLTVHKHLRENQKKYKSSRFMKEYGPRVEKFSKMSASNYDKKIIQLLSEYQDHQNALVQLRILKFAMGDTVVQPIIDMVEAKRDSDWGKFGTACGIISDNYADNGKKYKEIYRHMHDVIKG</sequence>